<dbReference type="HOGENOM" id="CLU_2679376_0_0_11"/>
<dbReference type="Proteomes" id="UP000016498">
    <property type="component" value="Unassembled WGS sequence"/>
</dbReference>
<name>U1RYS3_9ACTO</name>
<dbReference type="PATRIC" id="fig|1227262.3.peg.110"/>
<dbReference type="EMBL" id="AWSD01000012">
    <property type="protein sequence ID" value="ERH23557.1"/>
    <property type="molecule type" value="Genomic_DNA"/>
</dbReference>
<protein>
    <submittedName>
        <fullName evidence="1">Uncharacterized protein</fullName>
    </submittedName>
</protein>
<comment type="caution">
    <text evidence="1">The sequence shown here is derived from an EMBL/GenBank/DDBJ whole genome shotgun (WGS) entry which is preliminary data.</text>
</comment>
<accession>U1RYS3</accession>
<evidence type="ECO:0000313" key="2">
    <source>
        <dbReference type="Proteomes" id="UP000016498"/>
    </source>
</evidence>
<dbReference type="AlphaFoldDB" id="U1RYS3"/>
<proteinExistence type="predicted"/>
<sequence length="74" mass="8031">MRDAPRLPARPAIRVGRMPQIRHAGFRVQEMVGCRACASLRRGLVGVGPRWSVLGPSMHRGPQAALIAHLLRGG</sequence>
<organism evidence="1 2">
    <name type="scientific">Actinomyces johnsonii F0510</name>
    <dbReference type="NCBI Taxonomy" id="1227262"/>
    <lineage>
        <taxon>Bacteria</taxon>
        <taxon>Bacillati</taxon>
        <taxon>Actinomycetota</taxon>
        <taxon>Actinomycetes</taxon>
        <taxon>Actinomycetales</taxon>
        <taxon>Actinomycetaceae</taxon>
        <taxon>Actinomyces</taxon>
    </lineage>
</organism>
<evidence type="ECO:0000313" key="1">
    <source>
        <dbReference type="EMBL" id="ERH23557.1"/>
    </source>
</evidence>
<gene>
    <name evidence="1" type="ORF">HMPREF1549_00136</name>
</gene>
<reference evidence="1 2" key="1">
    <citation type="submission" date="2013-06" db="EMBL/GenBank/DDBJ databases">
        <authorList>
            <person name="Weinstock G."/>
            <person name="Sodergren E."/>
            <person name="Lobos E.A."/>
            <person name="Fulton L."/>
            <person name="Fulton R."/>
            <person name="Courtney L."/>
            <person name="Fronick C."/>
            <person name="O'Laughlin M."/>
            <person name="Godfrey J."/>
            <person name="Wilson R.M."/>
            <person name="Miner T."/>
            <person name="Farmer C."/>
            <person name="Delehaunty K."/>
            <person name="Cordes M."/>
            <person name="Minx P."/>
            <person name="Tomlinson C."/>
            <person name="Chen J."/>
            <person name="Wollam A."/>
            <person name="Pepin K.H."/>
            <person name="Bhonagiri V."/>
            <person name="Zhang X."/>
            <person name="Warren W."/>
            <person name="Mitreva M."/>
            <person name="Mardis E.R."/>
            <person name="Wilson R.K."/>
        </authorList>
    </citation>
    <scope>NUCLEOTIDE SEQUENCE [LARGE SCALE GENOMIC DNA]</scope>
    <source>
        <strain evidence="1 2">F0510</strain>
    </source>
</reference>